<proteinExistence type="predicted"/>
<dbReference type="KEGG" id="atl:Athai_50030"/>
<keyword evidence="2" id="KW-1185">Reference proteome</keyword>
<dbReference type="AlphaFoldDB" id="A0A7R7DTE3"/>
<evidence type="ECO:0000313" key="2">
    <source>
        <dbReference type="Proteomes" id="UP000611640"/>
    </source>
</evidence>
<evidence type="ECO:0000313" key="1">
    <source>
        <dbReference type="EMBL" id="BCJ37500.1"/>
    </source>
</evidence>
<name>A0A7R7DTE3_9ACTN</name>
<gene>
    <name evidence="1" type="ORF">Athai_50030</name>
</gene>
<sequence>MGRGPMEFVVVEFPTTTIDQQLAEQLREVVAAGLVRVVDAMVIRRDEAGTVTIQEFADLAPEAARPYADVVGTIEGLIADEDAADIATRVQPGTSALVVLLEHLWLTGLAGAMAAAGGRVVFTERIPAPVVDQVLAERAAS</sequence>
<organism evidence="1 2">
    <name type="scientific">Actinocatenispora thailandica</name>
    <dbReference type="NCBI Taxonomy" id="227318"/>
    <lineage>
        <taxon>Bacteria</taxon>
        <taxon>Bacillati</taxon>
        <taxon>Actinomycetota</taxon>
        <taxon>Actinomycetes</taxon>
        <taxon>Micromonosporales</taxon>
        <taxon>Micromonosporaceae</taxon>
        <taxon>Actinocatenispora</taxon>
    </lineage>
</organism>
<dbReference type="EMBL" id="AP023355">
    <property type="protein sequence ID" value="BCJ37500.1"/>
    <property type="molecule type" value="Genomic_DNA"/>
</dbReference>
<dbReference type="InterPro" id="IPR046288">
    <property type="entry name" value="DUF6325"/>
</dbReference>
<evidence type="ECO:0008006" key="3">
    <source>
        <dbReference type="Google" id="ProtNLM"/>
    </source>
</evidence>
<reference evidence="1 2" key="1">
    <citation type="submission" date="2020-08" db="EMBL/GenBank/DDBJ databases">
        <title>Whole genome shotgun sequence of Actinocatenispora thailandica NBRC 105041.</title>
        <authorList>
            <person name="Komaki H."/>
            <person name="Tamura T."/>
        </authorList>
    </citation>
    <scope>NUCLEOTIDE SEQUENCE [LARGE SCALE GENOMIC DNA]</scope>
    <source>
        <strain evidence="1 2">NBRC 105041</strain>
    </source>
</reference>
<accession>A0A7R7DTE3</accession>
<dbReference type="Proteomes" id="UP000611640">
    <property type="component" value="Chromosome"/>
</dbReference>
<dbReference type="RefSeq" id="WP_203963698.1">
    <property type="nucleotide sequence ID" value="NZ_AP023355.1"/>
</dbReference>
<protein>
    <recommendedName>
        <fullName evidence="3">DUF1269 domain-containing family protein</fullName>
    </recommendedName>
</protein>
<dbReference type="Pfam" id="PF19850">
    <property type="entry name" value="DUF6325"/>
    <property type="match status" value="1"/>
</dbReference>